<reference evidence="2 3" key="1">
    <citation type="submission" date="2016-02" db="EMBL/GenBank/DDBJ databases">
        <authorList>
            <person name="Wen L."/>
            <person name="He K."/>
            <person name="Yang H."/>
        </authorList>
    </citation>
    <scope>NUCLEOTIDE SEQUENCE [LARGE SCALE GENOMIC DNA]</scope>
    <source>
        <strain evidence="2 3">GED7880</strain>
    </source>
</reference>
<feature type="region of interest" description="Disordered" evidence="1">
    <location>
        <begin position="122"/>
        <end position="141"/>
    </location>
</feature>
<dbReference type="STRING" id="28125.HMPREF3202_01921"/>
<evidence type="ECO:0000313" key="3">
    <source>
        <dbReference type="Proteomes" id="UP000070093"/>
    </source>
</evidence>
<dbReference type="PATRIC" id="fig|28125.4.peg.1914"/>
<protein>
    <submittedName>
        <fullName evidence="2">Uncharacterized protein</fullName>
    </submittedName>
</protein>
<evidence type="ECO:0000313" key="2">
    <source>
        <dbReference type="EMBL" id="KXO15241.1"/>
    </source>
</evidence>
<gene>
    <name evidence="2" type="ORF">HMPREF3202_01921</name>
</gene>
<sequence length="154" mass="16630">MDQYKELRERLRGVAPQQEMTVLQGIVKSVSGRTCDVEIGSLLVPDVRLRASETDDSGEMLIVPKVGTAVIIGSLSGDYSSLVVLAVDHVESITINGGKLGGLVNIEDLTKKLNELVKAVNSHTHQGTHGPTGPPLTKAQEFKKTDYEDVTIKH</sequence>
<evidence type="ECO:0000256" key="1">
    <source>
        <dbReference type="SAM" id="MobiDB-lite"/>
    </source>
</evidence>
<dbReference type="RefSeq" id="WP_061315379.1">
    <property type="nucleotide sequence ID" value="NZ_KQ971107.1"/>
</dbReference>
<dbReference type="EMBL" id="LTAG01000111">
    <property type="protein sequence ID" value="KXO15241.1"/>
    <property type="molecule type" value="Genomic_DNA"/>
</dbReference>
<proteinExistence type="predicted"/>
<dbReference type="AlphaFoldDB" id="A0A137SS80"/>
<dbReference type="Proteomes" id="UP000070093">
    <property type="component" value="Unassembled WGS sequence"/>
</dbReference>
<organism evidence="2 3">
    <name type="scientific">Prevotella bivia</name>
    <dbReference type="NCBI Taxonomy" id="28125"/>
    <lineage>
        <taxon>Bacteria</taxon>
        <taxon>Pseudomonadati</taxon>
        <taxon>Bacteroidota</taxon>
        <taxon>Bacteroidia</taxon>
        <taxon>Bacteroidales</taxon>
        <taxon>Prevotellaceae</taxon>
        <taxon>Prevotella</taxon>
    </lineage>
</organism>
<name>A0A137SS80_9BACT</name>
<accession>A0A137SS80</accession>
<comment type="caution">
    <text evidence="2">The sequence shown here is derived from an EMBL/GenBank/DDBJ whole genome shotgun (WGS) entry which is preliminary data.</text>
</comment>